<evidence type="ECO:0000313" key="2">
    <source>
        <dbReference type="EMBL" id="MBC5648839.1"/>
    </source>
</evidence>
<reference evidence="2 3" key="1">
    <citation type="submission" date="2020-08" db="EMBL/GenBank/DDBJ databases">
        <title>Genome public.</title>
        <authorList>
            <person name="Liu C."/>
            <person name="Sun Q."/>
        </authorList>
    </citation>
    <scope>NUCLEOTIDE SEQUENCE [LARGE SCALE GENOMIC DNA]</scope>
    <source>
        <strain evidence="2 3">NSJ-35</strain>
    </source>
</reference>
<keyword evidence="1" id="KW-0812">Transmembrane</keyword>
<gene>
    <name evidence="2" type="ORF">H8S18_10870</name>
</gene>
<keyword evidence="1" id="KW-0472">Membrane</keyword>
<keyword evidence="3" id="KW-1185">Reference proteome</keyword>
<accession>A0ABR7EGH1</accession>
<feature type="transmembrane region" description="Helical" evidence="1">
    <location>
        <begin position="92"/>
        <end position="109"/>
    </location>
</feature>
<evidence type="ECO:0008006" key="4">
    <source>
        <dbReference type="Google" id="ProtNLM"/>
    </source>
</evidence>
<comment type="caution">
    <text evidence="2">The sequence shown here is derived from an EMBL/GenBank/DDBJ whole genome shotgun (WGS) entry which is preliminary data.</text>
</comment>
<name>A0ABR7EGH1_9FIRM</name>
<proteinExistence type="predicted"/>
<evidence type="ECO:0000256" key="1">
    <source>
        <dbReference type="SAM" id="Phobius"/>
    </source>
</evidence>
<protein>
    <recommendedName>
        <fullName evidence="4">DUF3592 domain-containing protein</fullName>
    </recommendedName>
</protein>
<keyword evidence="1" id="KW-1133">Transmembrane helix</keyword>
<evidence type="ECO:0000313" key="3">
    <source>
        <dbReference type="Proteomes" id="UP000606889"/>
    </source>
</evidence>
<dbReference type="EMBL" id="JACOON010000005">
    <property type="protein sequence ID" value="MBC5648839.1"/>
    <property type="molecule type" value="Genomic_DNA"/>
</dbReference>
<sequence>MGRVVFLEVHFNPEGTRKYSWRTGNETYSEVPMFRIDEIELDGEPLLAESIDRCKCDKYLEGDEVEVLFLPGYSTKVVIREEYETGMNNWEAGGILLLALGLIGILYFIRARF</sequence>
<organism evidence="2 3">
    <name type="scientific">Christensenella tenuis</name>
    <dbReference type="NCBI Taxonomy" id="2763033"/>
    <lineage>
        <taxon>Bacteria</taxon>
        <taxon>Bacillati</taxon>
        <taxon>Bacillota</taxon>
        <taxon>Clostridia</taxon>
        <taxon>Christensenellales</taxon>
        <taxon>Christensenellaceae</taxon>
        <taxon>Christensenella</taxon>
    </lineage>
</organism>
<dbReference type="RefSeq" id="WP_186858287.1">
    <property type="nucleotide sequence ID" value="NZ_JACOON010000005.1"/>
</dbReference>
<dbReference type="Proteomes" id="UP000606889">
    <property type="component" value="Unassembled WGS sequence"/>
</dbReference>